<name>A0ABV0V7L0_9TELE</name>
<evidence type="ECO:0000313" key="2">
    <source>
        <dbReference type="Proteomes" id="UP001482620"/>
    </source>
</evidence>
<reference evidence="1 2" key="1">
    <citation type="submission" date="2021-06" db="EMBL/GenBank/DDBJ databases">
        <authorList>
            <person name="Palmer J.M."/>
        </authorList>
    </citation>
    <scope>NUCLEOTIDE SEQUENCE [LARGE SCALE GENOMIC DNA]</scope>
    <source>
        <strain evidence="2">if_2019</strain>
        <tissue evidence="1">Muscle</tissue>
    </source>
</reference>
<accession>A0ABV0V7L0</accession>
<gene>
    <name evidence="1" type="ORF">ILYODFUR_028551</name>
</gene>
<comment type="caution">
    <text evidence="1">The sequence shown here is derived from an EMBL/GenBank/DDBJ whole genome shotgun (WGS) entry which is preliminary data.</text>
</comment>
<organism evidence="1 2">
    <name type="scientific">Ilyodon furcidens</name>
    <name type="common">goldbreast splitfin</name>
    <dbReference type="NCBI Taxonomy" id="33524"/>
    <lineage>
        <taxon>Eukaryota</taxon>
        <taxon>Metazoa</taxon>
        <taxon>Chordata</taxon>
        <taxon>Craniata</taxon>
        <taxon>Vertebrata</taxon>
        <taxon>Euteleostomi</taxon>
        <taxon>Actinopterygii</taxon>
        <taxon>Neopterygii</taxon>
        <taxon>Teleostei</taxon>
        <taxon>Neoteleostei</taxon>
        <taxon>Acanthomorphata</taxon>
        <taxon>Ovalentaria</taxon>
        <taxon>Atherinomorphae</taxon>
        <taxon>Cyprinodontiformes</taxon>
        <taxon>Goodeidae</taxon>
        <taxon>Ilyodon</taxon>
    </lineage>
</organism>
<keyword evidence="2" id="KW-1185">Reference proteome</keyword>
<dbReference type="Proteomes" id="UP001482620">
    <property type="component" value="Unassembled WGS sequence"/>
</dbReference>
<sequence length="69" mass="7626">MPALCIELASLTTYFCGGVLWDHRVSGELWMEDAAVCVSIHGKAIQELAVLLHTVVERVTASHIQRVHL</sequence>
<protein>
    <submittedName>
        <fullName evidence="1">Uncharacterized protein</fullName>
    </submittedName>
</protein>
<dbReference type="EMBL" id="JAHRIQ010096602">
    <property type="protein sequence ID" value="MEQ2253089.1"/>
    <property type="molecule type" value="Genomic_DNA"/>
</dbReference>
<proteinExistence type="predicted"/>
<evidence type="ECO:0000313" key="1">
    <source>
        <dbReference type="EMBL" id="MEQ2253089.1"/>
    </source>
</evidence>